<evidence type="ECO:0000256" key="1">
    <source>
        <dbReference type="SAM" id="MobiDB-lite"/>
    </source>
</evidence>
<dbReference type="AlphaFoldDB" id="A0A166THJ5"/>
<sequence length="339" mass="38430">MLIYKYLLVKLARIVKGPIAGPIHTVTHSEKGPTKAAGGGTARNGRQGEGKQVLLGRLREWQGREVAWDTIGSTATMGNAVWIEHSSLICVMCTCWMLHENPVVSHLMGIHQRATWVFTLNEAVLFQVFRSEGGKTWKVGTSRSLSYVVKHAEEDKYNYESLVHKPGWGQAKVGNFDEVEYYGWVENEVQGNHDESMMTYERESHIILLKCYHYEYKGGERDGICIWHPYLTECLEEYTITHAFYVTMGGLHVYNADGTPVGPLDVLTAYTLIKNGNLLLPSLERIESIVKFTKCDKAFAVLGLVIFLLKYVIRFRNGLPLADFEIMVFTHSSILPIYY</sequence>
<dbReference type="Proteomes" id="UP000076532">
    <property type="component" value="Unassembled WGS sequence"/>
</dbReference>
<reference evidence="2 3" key="1">
    <citation type="journal article" date="2016" name="Mol. Biol. Evol.">
        <title>Comparative Genomics of Early-Diverging Mushroom-Forming Fungi Provides Insights into the Origins of Lignocellulose Decay Capabilities.</title>
        <authorList>
            <person name="Nagy L.G."/>
            <person name="Riley R."/>
            <person name="Tritt A."/>
            <person name="Adam C."/>
            <person name="Daum C."/>
            <person name="Floudas D."/>
            <person name="Sun H."/>
            <person name="Yadav J.S."/>
            <person name="Pangilinan J."/>
            <person name="Larsson K.H."/>
            <person name="Matsuura K."/>
            <person name="Barry K."/>
            <person name="Labutti K."/>
            <person name="Kuo R."/>
            <person name="Ohm R.A."/>
            <person name="Bhattacharya S.S."/>
            <person name="Shirouzu T."/>
            <person name="Yoshinaga Y."/>
            <person name="Martin F.M."/>
            <person name="Grigoriev I.V."/>
            <person name="Hibbett D.S."/>
        </authorList>
    </citation>
    <scope>NUCLEOTIDE SEQUENCE [LARGE SCALE GENOMIC DNA]</scope>
    <source>
        <strain evidence="2 3">CBS 109695</strain>
    </source>
</reference>
<organism evidence="2 3">
    <name type="scientific">Athelia psychrophila</name>
    <dbReference type="NCBI Taxonomy" id="1759441"/>
    <lineage>
        <taxon>Eukaryota</taxon>
        <taxon>Fungi</taxon>
        <taxon>Dikarya</taxon>
        <taxon>Basidiomycota</taxon>
        <taxon>Agaricomycotina</taxon>
        <taxon>Agaricomycetes</taxon>
        <taxon>Agaricomycetidae</taxon>
        <taxon>Atheliales</taxon>
        <taxon>Atheliaceae</taxon>
        <taxon>Athelia</taxon>
    </lineage>
</organism>
<gene>
    <name evidence="2" type="ORF">FIBSPDRAFT_884149</name>
</gene>
<proteinExistence type="predicted"/>
<dbReference type="EMBL" id="KV417493">
    <property type="protein sequence ID" value="KZP30617.1"/>
    <property type="molecule type" value="Genomic_DNA"/>
</dbReference>
<keyword evidence="3" id="KW-1185">Reference proteome</keyword>
<protein>
    <submittedName>
        <fullName evidence="2">Uncharacterized protein</fullName>
    </submittedName>
</protein>
<evidence type="ECO:0000313" key="3">
    <source>
        <dbReference type="Proteomes" id="UP000076532"/>
    </source>
</evidence>
<name>A0A166THJ5_9AGAM</name>
<evidence type="ECO:0000313" key="2">
    <source>
        <dbReference type="EMBL" id="KZP30617.1"/>
    </source>
</evidence>
<accession>A0A166THJ5</accession>
<feature type="region of interest" description="Disordered" evidence="1">
    <location>
        <begin position="25"/>
        <end position="47"/>
    </location>
</feature>
<dbReference type="OrthoDB" id="9451547at2759"/>